<dbReference type="PANTHER" id="PTHR43442">
    <property type="entry name" value="GLUCONOKINASE-RELATED"/>
    <property type="match status" value="1"/>
</dbReference>
<comment type="similarity">
    <text evidence="2 9">Belongs to the gluconokinase GntK/GntV family.</text>
</comment>
<dbReference type="Pfam" id="PF01202">
    <property type="entry name" value="SKI"/>
    <property type="match status" value="1"/>
</dbReference>
<protein>
    <recommendedName>
        <fullName evidence="3 9">Gluconokinase</fullName>
        <ecNumber evidence="3 9">2.7.1.12</ecNumber>
    </recommendedName>
</protein>
<dbReference type="PANTHER" id="PTHR43442:SF3">
    <property type="entry name" value="GLUCONOKINASE-RELATED"/>
    <property type="match status" value="1"/>
</dbReference>
<accession>A0A845GT57</accession>
<dbReference type="GO" id="GO:0046316">
    <property type="term" value="F:gluconokinase activity"/>
    <property type="evidence" value="ECO:0007669"/>
    <property type="project" value="UniProtKB-EC"/>
</dbReference>
<comment type="caution">
    <text evidence="10">The sequence shown here is derived from an EMBL/GenBank/DDBJ whole genome shotgun (WGS) entry which is preliminary data.</text>
</comment>
<evidence type="ECO:0000256" key="6">
    <source>
        <dbReference type="ARBA" id="ARBA00022777"/>
    </source>
</evidence>
<dbReference type="InterPro" id="IPR027417">
    <property type="entry name" value="P-loop_NTPase"/>
</dbReference>
<dbReference type="EC" id="2.7.1.12" evidence="3 9"/>
<evidence type="ECO:0000313" key="11">
    <source>
        <dbReference type="Proteomes" id="UP000447355"/>
    </source>
</evidence>
<dbReference type="NCBIfam" id="TIGR01313">
    <property type="entry name" value="therm_gnt_kin"/>
    <property type="match status" value="1"/>
</dbReference>
<evidence type="ECO:0000256" key="4">
    <source>
        <dbReference type="ARBA" id="ARBA00022679"/>
    </source>
</evidence>
<reference evidence="10" key="1">
    <citation type="submission" date="2019-12" db="EMBL/GenBank/DDBJ databases">
        <title>Novel species isolated from a subtropical stream in China.</title>
        <authorList>
            <person name="Lu H."/>
        </authorList>
    </citation>
    <scope>NUCLEOTIDE SEQUENCE [LARGE SCALE GENOMIC DNA]</scope>
    <source>
        <strain evidence="10">FT81W</strain>
    </source>
</reference>
<comment type="pathway">
    <text evidence="1">Carbohydrate acid metabolism.</text>
</comment>
<evidence type="ECO:0000256" key="7">
    <source>
        <dbReference type="ARBA" id="ARBA00022840"/>
    </source>
</evidence>
<dbReference type="SUPFAM" id="SSF52540">
    <property type="entry name" value="P-loop containing nucleoside triphosphate hydrolases"/>
    <property type="match status" value="1"/>
</dbReference>
<evidence type="ECO:0000256" key="3">
    <source>
        <dbReference type="ARBA" id="ARBA00012054"/>
    </source>
</evidence>
<dbReference type="InterPro" id="IPR006001">
    <property type="entry name" value="Therm_gnt_kin"/>
</dbReference>
<evidence type="ECO:0000256" key="9">
    <source>
        <dbReference type="RuleBase" id="RU363066"/>
    </source>
</evidence>
<evidence type="ECO:0000256" key="8">
    <source>
        <dbReference type="ARBA" id="ARBA00048090"/>
    </source>
</evidence>
<dbReference type="Proteomes" id="UP000447355">
    <property type="component" value="Unassembled WGS sequence"/>
</dbReference>
<proteinExistence type="inferred from homology"/>
<gene>
    <name evidence="10" type="ORF">GTP90_22390</name>
</gene>
<organism evidence="10 11">
    <name type="scientific">Duganella vulcania</name>
    <dbReference type="NCBI Taxonomy" id="2692166"/>
    <lineage>
        <taxon>Bacteria</taxon>
        <taxon>Pseudomonadati</taxon>
        <taxon>Pseudomonadota</taxon>
        <taxon>Betaproteobacteria</taxon>
        <taxon>Burkholderiales</taxon>
        <taxon>Oxalobacteraceae</taxon>
        <taxon>Telluria group</taxon>
        <taxon>Duganella</taxon>
    </lineage>
</organism>
<sequence length="154" mass="16497">MGASGCGKSTVGQALAAAMAVPFIEGDRFHPPANVAKMSAGVALDDADRGDWLLALRAQIEQADGGLVLACSALKRKYRDQLRRADPALHFAHLSGDRALIASRMRERAGHYMPLSLLDSQLRDLEPLQVDEAGMVLDILAPPRVLVARILAGF</sequence>
<keyword evidence="6 9" id="KW-0418">Kinase</keyword>
<keyword evidence="7 9" id="KW-0067">ATP-binding</keyword>
<evidence type="ECO:0000313" key="10">
    <source>
        <dbReference type="EMBL" id="MYM96610.1"/>
    </source>
</evidence>
<keyword evidence="5 9" id="KW-0547">Nucleotide-binding</keyword>
<dbReference type="InterPro" id="IPR031322">
    <property type="entry name" value="Shikimate/glucono_kinase"/>
</dbReference>
<evidence type="ECO:0000256" key="5">
    <source>
        <dbReference type="ARBA" id="ARBA00022741"/>
    </source>
</evidence>
<dbReference type="EMBL" id="WWCX01000049">
    <property type="protein sequence ID" value="MYM96610.1"/>
    <property type="molecule type" value="Genomic_DNA"/>
</dbReference>
<evidence type="ECO:0000256" key="1">
    <source>
        <dbReference type="ARBA" id="ARBA00004761"/>
    </source>
</evidence>
<dbReference type="GO" id="GO:0005737">
    <property type="term" value="C:cytoplasm"/>
    <property type="evidence" value="ECO:0007669"/>
    <property type="project" value="TreeGrafter"/>
</dbReference>
<dbReference type="GO" id="GO:0005524">
    <property type="term" value="F:ATP binding"/>
    <property type="evidence" value="ECO:0007669"/>
    <property type="project" value="UniProtKB-KW"/>
</dbReference>
<name>A0A845GT57_9BURK</name>
<dbReference type="CDD" id="cd02021">
    <property type="entry name" value="GntK"/>
    <property type="match status" value="1"/>
</dbReference>
<keyword evidence="4 9" id="KW-0808">Transferase</keyword>
<dbReference type="Gene3D" id="3.40.50.300">
    <property type="entry name" value="P-loop containing nucleotide triphosphate hydrolases"/>
    <property type="match status" value="1"/>
</dbReference>
<dbReference type="GO" id="GO:0005975">
    <property type="term" value="P:carbohydrate metabolic process"/>
    <property type="evidence" value="ECO:0007669"/>
    <property type="project" value="InterPro"/>
</dbReference>
<comment type="catalytic activity">
    <reaction evidence="8 9">
        <text>D-gluconate + ATP = 6-phospho-D-gluconate + ADP + H(+)</text>
        <dbReference type="Rhea" id="RHEA:19433"/>
        <dbReference type="ChEBI" id="CHEBI:15378"/>
        <dbReference type="ChEBI" id="CHEBI:18391"/>
        <dbReference type="ChEBI" id="CHEBI:30616"/>
        <dbReference type="ChEBI" id="CHEBI:58759"/>
        <dbReference type="ChEBI" id="CHEBI:456216"/>
        <dbReference type="EC" id="2.7.1.12"/>
    </reaction>
</comment>
<dbReference type="AlphaFoldDB" id="A0A845GT57"/>
<evidence type="ECO:0000256" key="2">
    <source>
        <dbReference type="ARBA" id="ARBA00008420"/>
    </source>
</evidence>